<dbReference type="GO" id="GO:0017003">
    <property type="term" value="P:protein-heme linkage"/>
    <property type="evidence" value="ECO:0007669"/>
    <property type="project" value="InterPro"/>
</dbReference>
<keyword evidence="5" id="KW-0812">Transmembrane</keyword>
<dbReference type="GO" id="GO:0020037">
    <property type="term" value="F:heme binding"/>
    <property type="evidence" value="ECO:0007669"/>
    <property type="project" value="InterPro"/>
</dbReference>
<gene>
    <name evidence="6" type="ORF">C3K47_04640</name>
</gene>
<organism evidence="6 7">
    <name type="scientific">Solitalea longa</name>
    <dbReference type="NCBI Taxonomy" id="2079460"/>
    <lineage>
        <taxon>Bacteria</taxon>
        <taxon>Pseudomonadati</taxon>
        <taxon>Bacteroidota</taxon>
        <taxon>Sphingobacteriia</taxon>
        <taxon>Sphingobacteriales</taxon>
        <taxon>Sphingobacteriaceae</taxon>
        <taxon>Solitalea</taxon>
    </lineage>
</organism>
<keyword evidence="2" id="KW-0479">Metal-binding</keyword>
<evidence type="ECO:0000256" key="2">
    <source>
        <dbReference type="ARBA" id="ARBA00022617"/>
    </source>
</evidence>
<protein>
    <submittedName>
        <fullName evidence="6">Cytochrome C biogenesis protein</fullName>
    </submittedName>
</protein>
<keyword evidence="4 5" id="KW-0472">Membrane</keyword>
<name>A0A2S5A5N2_9SPHI</name>
<dbReference type="InterPro" id="IPR036127">
    <property type="entry name" value="CcmE-like_sf"/>
</dbReference>
<dbReference type="GO" id="GO:0005886">
    <property type="term" value="C:plasma membrane"/>
    <property type="evidence" value="ECO:0007669"/>
    <property type="project" value="InterPro"/>
</dbReference>
<keyword evidence="3" id="KW-0201">Cytochrome c-type biogenesis</keyword>
<dbReference type="InterPro" id="IPR004329">
    <property type="entry name" value="CcmE"/>
</dbReference>
<dbReference type="AlphaFoldDB" id="A0A2S5A5N2"/>
<feature type="transmembrane region" description="Helical" evidence="5">
    <location>
        <begin position="6"/>
        <end position="24"/>
    </location>
</feature>
<evidence type="ECO:0000313" key="7">
    <source>
        <dbReference type="Proteomes" id="UP000236893"/>
    </source>
</evidence>
<keyword evidence="5" id="KW-1133">Transmembrane helix</keyword>
<keyword evidence="2" id="KW-0349">Heme</keyword>
<keyword evidence="2" id="KW-0408">Iron</keyword>
<dbReference type="Pfam" id="PF03100">
    <property type="entry name" value="CcmE"/>
    <property type="match status" value="1"/>
</dbReference>
<reference evidence="6 7" key="1">
    <citation type="submission" date="2018-01" db="EMBL/GenBank/DDBJ databases">
        <authorList>
            <person name="Gaut B.S."/>
            <person name="Morton B.R."/>
            <person name="Clegg M.T."/>
            <person name="Duvall M.R."/>
        </authorList>
    </citation>
    <scope>NUCLEOTIDE SEQUENCE [LARGE SCALE GENOMIC DNA]</scope>
    <source>
        <strain evidence="6 7">HR-AV</strain>
    </source>
</reference>
<dbReference type="SUPFAM" id="SSF82093">
    <property type="entry name" value="Heme chaperone CcmE"/>
    <property type="match status" value="1"/>
</dbReference>
<dbReference type="GO" id="GO:0017004">
    <property type="term" value="P:cytochrome complex assembly"/>
    <property type="evidence" value="ECO:0007669"/>
    <property type="project" value="UniProtKB-KW"/>
</dbReference>
<dbReference type="EMBL" id="PQVF01000003">
    <property type="protein sequence ID" value="POY37824.1"/>
    <property type="molecule type" value="Genomic_DNA"/>
</dbReference>
<evidence type="ECO:0000256" key="5">
    <source>
        <dbReference type="SAM" id="Phobius"/>
    </source>
</evidence>
<evidence type="ECO:0000313" key="6">
    <source>
        <dbReference type="EMBL" id="POY37824.1"/>
    </source>
</evidence>
<comment type="caution">
    <text evidence="6">The sequence shown here is derived from an EMBL/GenBank/DDBJ whole genome shotgun (WGS) entry which is preliminary data.</text>
</comment>
<dbReference type="OrthoDB" id="1524250at2"/>
<proteinExistence type="predicted"/>
<evidence type="ECO:0000256" key="4">
    <source>
        <dbReference type="ARBA" id="ARBA00023136"/>
    </source>
</evidence>
<accession>A0A2S5A5N2</accession>
<dbReference type="InterPro" id="IPR012340">
    <property type="entry name" value="NA-bd_OB-fold"/>
</dbReference>
<evidence type="ECO:0000256" key="1">
    <source>
        <dbReference type="ARBA" id="ARBA00004370"/>
    </source>
</evidence>
<comment type="subcellular location">
    <subcellularLocation>
        <location evidence="1">Membrane</location>
    </subcellularLocation>
</comment>
<keyword evidence="7" id="KW-1185">Reference proteome</keyword>
<dbReference type="Gene3D" id="2.40.50.140">
    <property type="entry name" value="Nucleic acid-binding proteins"/>
    <property type="match status" value="1"/>
</dbReference>
<dbReference type="Proteomes" id="UP000236893">
    <property type="component" value="Unassembled WGS sequence"/>
</dbReference>
<sequence length="138" mass="15377">MKKTHIVGIIIIAVAIAIIVSTYGNSSTYATFSEAKETTKELHVVSHLVKTKPQHYDPIKDANYFSFYAIDNKGVECKVVFFGTKPQDFEKSEQIVLTGGMVGDEFHASKILMKCPSKYTDQQADMKEFSSVKKSTSL</sequence>
<evidence type="ECO:0000256" key="3">
    <source>
        <dbReference type="ARBA" id="ARBA00022748"/>
    </source>
</evidence>
<dbReference type="RefSeq" id="WP_103787955.1">
    <property type="nucleotide sequence ID" value="NZ_PQVF01000003.1"/>
</dbReference>